<gene>
    <name evidence="4" type="ORF">B0H63DRAFT_464254</name>
</gene>
<dbReference type="Pfam" id="PF05368">
    <property type="entry name" value="NmrA"/>
    <property type="match status" value="1"/>
</dbReference>
<dbReference type="SUPFAM" id="SSF51735">
    <property type="entry name" value="NAD(P)-binding Rossmann-fold domains"/>
    <property type="match status" value="1"/>
</dbReference>
<proteinExistence type="inferred from homology"/>
<comment type="similarity">
    <text evidence="1">Belongs to the NmrA-type oxidoreductase family.</text>
</comment>
<sequence length="328" mass="36289">MSAQKIVTIVGATGAQGKGVVAAFINDPAYRVRAVTRNTTSASAQALSAQGAELVQADVDDVSSLERAFAGSHIIFGLTNFFEPFISLQSPEKAQAIEIQHGINLARAAASTLSTLEHYIWSTLPDAATLTGGKYQVPHFDGKVKVDTYIREKLPQLNAKTTYLWVTWYHSNYIWPIFTPYHIPTAEKYVQFASFKPDTPLTTIGDVSVNLALFVRAIIAQPEKTYGQVVVASVDTYTADEMLQRWAAAKGLKAQFVQVSGKAFRELWPLWGEEMGVMMEFWDEAREDSWSASGSGGRKVLYKEDLAVEGLQSVDEAFKEFELPELKY</sequence>
<dbReference type="InterPro" id="IPR008030">
    <property type="entry name" value="NmrA-like"/>
</dbReference>
<dbReference type="PANTHER" id="PTHR42748:SF28">
    <property type="entry name" value="NMRA-LIKE DOMAIN-CONTAINING PROTEIN"/>
    <property type="match status" value="1"/>
</dbReference>
<comment type="caution">
    <text evidence="4">The sequence shown here is derived from an EMBL/GenBank/DDBJ whole genome shotgun (WGS) entry which is preliminary data.</text>
</comment>
<dbReference type="InterPro" id="IPR036291">
    <property type="entry name" value="NAD(P)-bd_dom_sf"/>
</dbReference>
<accession>A0AAE0NY41</accession>
<dbReference type="CDD" id="cd05251">
    <property type="entry name" value="NmrA_like_SDR_a"/>
    <property type="match status" value="1"/>
</dbReference>
<dbReference type="Gene3D" id="3.40.50.720">
    <property type="entry name" value="NAD(P)-binding Rossmann-like Domain"/>
    <property type="match status" value="1"/>
</dbReference>
<dbReference type="InterPro" id="IPR051164">
    <property type="entry name" value="NmrA-like_oxidored"/>
</dbReference>
<keyword evidence="5" id="KW-1185">Reference proteome</keyword>
<dbReference type="PANTHER" id="PTHR42748">
    <property type="entry name" value="NITROGEN METABOLITE REPRESSION PROTEIN NMRA FAMILY MEMBER"/>
    <property type="match status" value="1"/>
</dbReference>
<dbReference type="EMBL" id="JAULSW010000002">
    <property type="protein sequence ID" value="KAK3389744.1"/>
    <property type="molecule type" value="Genomic_DNA"/>
</dbReference>
<evidence type="ECO:0000256" key="2">
    <source>
        <dbReference type="ARBA" id="ARBA00022857"/>
    </source>
</evidence>
<reference evidence="4" key="1">
    <citation type="journal article" date="2023" name="Mol. Phylogenet. Evol.">
        <title>Genome-scale phylogeny and comparative genomics of the fungal order Sordariales.</title>
        <authorList>
            <person name="Hensen N."/>
            <person name="Bonometti L."/>
            <person name="Westerberg I."/>
            <person name="Brannstrom I.O."/>
            <person name="Guillou S."/>
            <person name="Cros-Aarteil S."/>
            <person name="Calhoun S."/>
            <person name="Haridas S."/>
            <person name="Kuo A."/>
            <person name="Mondo S."/>
            <person name="Pangilinan J."/>
            <person name="Riley R."/>
            <person name="LaButti K."/>
            <person name="Andreopoulos B."/>
            <person name="Lipzen A."/>
            <person name="Chen C."/>
            <person name="Yan M."/>
            <person name="Daum C."/>
            <person name="Ng V."/>
            <person name="Clum A."/>
            <person name="Steindorff A."/>
            <person name="Ohm R.A."/>
            <person name="Martin F."/>
            <person name="Silar P."/>
            <person name="Natvig D.O."/>
            <person name="Lalanne C."/>
            <person name="Gautier V."/>
            <person name="Ament-Velasquez S.L."/>
            <person name="Kruys A."/>
            <person name="Hutchinson M.I."/>
            <person name="Powell A.J."/>
            <person name="Barry K."/>
            <person name="Miller A.N."/>
            <person name="Grigoriev I.V."/>
            <person name="Debuchy R."/>
            <person name="Gladieux P."/>
            <person name="Hiltunen Thoren M."/>
            <person name="Johannesson H."/>
        </authorList>
    </citation>
    <scope>NUCLEOTIDE SEQUENCE</scope>
    <source>
        <strain evidence="4">CBS 232.78</strain>
    </source>
</reference>
<keyword evidence="2" id="KW-0521">NADP</keyword>
<evidence type="ECO:0000259" key="3">
    <source>
        <dbReference type="Pfam" id="PF05368"/>
    </source>
</evidence>
<evidence type="ECO:0000256" key="1">
    <source>
        <dbReference type="ARBA" id="ARBA00006328"/>
    </source>
</evidence>
<evidence type="ECO:0000313" key="5">
    <source>
        <dbReference type="Proteomes" id="UP001285441"/>
    </source>
</evidence>
<reference evidence="4" key="2">
    <citation type="submission" date="2023-06" db="EMBL/GenBank/DDBJ databases">
        <authorList>
            <consortium name="Lawrence Berkeley National Laboratory"/>
            <person name="Haridas S."/>
            <person name="Hensen N."/>
            <person name="Bonometti L."/>
            <person name="Westerberg I."/>
            <person name="Brannstrom I.O."/>
            <person name="Guillou S."/>
            <person name="Cros-Aarteil S."/>
            <person name="Calhoun S."/>
            <person name="Kuo A."/>
            <person name="Mondo S."/>
            <person name="Pangilinan J."/>
            <person name="Riley R."/>
            <person name="LaButti K."/>
            <person name="Andreopoulos B."/>
            <person name="Lipzen A."/>
            <person name="Chen C."/>
            <person name="Yanf M."/>
            <person name="Daum C."/>
            <person name="Ng V."/>
            <person name="Clum A."/>
            <person name="Steindorff A."/>
            <person name="Ohm R."/>
            <person name="Martin F."/>
            <person name="Silar P."/>
            <person name="Natvig D."/>
            <person name="Lalanne C."/>
            <person name="Gautier V."/>
            <person name="Ament-velasquez S.L."/>
            <person name="Kruys A."/>
            <person name="Hutchinson M.I."/>
            <person name="Powell A.J."/>
            <person name="Barry K."/>
            <person name="Miller A.N."/>
            <person name="Grigoriev I.V."/>
            <person name="Debuchy R."/>
            <person name="Gladieux P."/>
            <person name="Thoren M.H."/>
            <person name="Johannesson H."/>
        </authorList>
    </citation>
    <scope>NUCLEOTIDE SEQUENCE</scope>
    <source>
        <strain evidence="4">CBS 232.78</strain>
    </source>
</reference>
<evidence type="ECO:0000313" key="4">
    <source>
        <dbReference type="EMBL" id="KAK3389744.1"/>
    </source>
</evidence>
<feature type="domain" description="NmrA-like" evidence="3">
    <location>
        <begin position="4"/>
        <end position="289"/>
    </location>
</feature>
<dbReference type="AlphaFoldDB" id="A0AAE0NY41"/>
<name>A0AAE0NY41_9PEZI</name>
<dbReference type="Proteomes" id="UP001285441">
    <property type="component" value="Unassembled WGS sequence"/>
</dbReference>
<organism evidence="4 5">
    <name type="scientific">Podospora didyma</name>
    <dbReference type="NCBI Taxonomy" id="330526"/>
    <lineage>
        <taxon>Eukaryota</taxon>
        <taxon>Fungi</taxon>
        <taxon>Dikarya</taxon>
        <taxon>Ascomycota</taxon>
        <taxon>Pezizomycotina</taxon>
        <taxon>Sordariomycetes</taxon>
        <taxon>Sordariomycetidae</taxon>
        <taxon>Sordariales</taxon>
        <taxon>Podosporaceae</taxon>
        <taxon>Podospora</taxon>
    </lineage>
</organism>
<dbReference type="GO" id="GO:0005634">
    <property type="term" value="C:nucleus"/>
    <property type="evidence" value="ECO:0007669"/>
    <property type="project" value="TreeGrafter"/>
</dbReference>
<dbReference type="Gene3D" id="3.90.25.10">
    <property type="entry name" value="UDP-galactose 4-epimerase, domain 1"/>
    <property type="match status" value="1"/>
</dbReference>
<protein>
    <recommendedName>
        <fullName evidence="3">NmrA-like domain-containing protein</fullName>
    </recommendedName>
</protein>